<reference evidence="2" key="1">
    <citation type="submission" date="2022-04" db="EMBL/GenBank/DDBJ databases">
        <title>Brenneria sp. isolated from walnut trees in Serbia.</title>
        <authorList>
            <person name="Gasic K."/>
            <person name="Zlatkovic N."/>
            <person name="Kuzmanovic N."/>
        </authorList>
    </citation>
    <scope>NUCLEOTIDE SEQUENCE</scope>
    <source>
        <strain evidence="3">KBI 423</strain>
        <strain evidence="2">KBI 447</strain>
    </source>
</reference>
<dbReference type="PANTHER" id="PTHR43441:SF11">
    <property type="entry name" value="RIBOSOMAL-PROTEIN-SERINE ACETYLTRANSFERASE"/>
    <property type="match status" value="1"/>
</dbReference>
<dbReference type="SUPFAM" id="SSF55729">
    <property type="entry name" value="Acyl-CoA N-acyltransferases (Nat)"/>
    <property type="match status" value="1"/>
</dbReference>
<evidence type="ECO:0000313" key="2">
    <source>
        <dbReference type="EMBL" id="MCV9879587.1"/>
    </source>
</evidence>
<feature type="domain" description="N-acetyltransferase" evidence="1">
    <location>
        <begin position="13"/>
        <end position="176"/>
    </location>
</feature>
<name>A0AA41XZI6_9GAMM</name>
<keyword evidence="4" id="KW-1185">Reference proteome</keyword>
<proteinExistence type="predicted"/>
<dbReference type="GO" id="GO:0008999">
    <property type="term" value="F:protein-N-terminal-alanine acetyltransferase activity"/>
    <property type="evidence" value="ECO:0007669"/>
    <property type="project" value="TreeGrafter"/>
</dbReference>
<sequence length="176" mass="19918">METLAELHHPPHLHLSIQDERDAAAIFALIQQEKPRLRRTLPWPDSVTCVDDSLKTIKTNREAFAARVAAVYVIRWDDVIAGIVSFNSIQNKTGEIGYWIAQSFEGKGIVSQAVTTMIEAYRAAGIVDRCIIKAAVENSRSNALARRLGFGFYRLDKKAERIGDRDFDQNIYHYPD</sequence>
<dbReference type="Gene3D" id="3.40.630.30">
    <property type="match status" value="1"/>
</dbReference>
<dbReference type="InterPro" id="IPR000182">
    <property type="entry name" value="GNAT_dom"/>
</dbReference>
<dbReference type="Proteomes" id="UP001165569">
    <property type="component" value="Unassembled WGS sequence"/>
</dbReference>
<dbReference type="InterPro" id="IPR016181">
    <property type="entry name" value="Acyl_CoA_acyltransferase"/>
</dbReference>
<accession>A0AA41XZI6</accession>
<dbReference type="PROSITE" id="PS51186">
    <property type="entry name" value="GNAT"/>
    <property type="match status" value="1"/>
</dbReference>
<evidence type="ECO:0000313" key="3">
    <source>
        <dbReference type="EMBL" id="MCV9882976.1"/>
    </source>
</evidence>
<keyword evidence="2" id="KW-0808">Transferase</keyword>
<dbReference type="EMBL" id="JAMPJU010000008">
    <property type="protein sequence ID" value="MCV9882976.1"/>
    <property type="molecule type" value="Genomic_DNA"/>
</dbReference>
<dbReference type="Proteomes" id="UP001165568">
    <property type="component" value="Unassembled WGS sequence"/>
</dbReference>
<gene>
    <name evidence="2" type="ORF">NC803_12100</name>
    <name evidence="3" type="ORF">NC856_11925</name>
</gene>
<dbReference type="InterPro" id="IPR051908">
    <property type="entry name" value="Ribosomal_N-acetyltransferase"/>
</dbReference>
<keyword evidence="2" id="KW-0012">Acyltransferase</keyword>
<dbReference type="GO" id="GO:0005737">
    <property type="term" value="C:cytoplasm"/>
    <property type="evidence" value="ECO:0007669"/>
    <property type="project" value="TreeGrafter"/>
</dbReference>
<evidence type="ECO:0000259" key="1">
    <source>
        <dbReference type="PROSITE" id="PS51186"/>
    </source>
</evidence>
<dbReference type="GO" id="GO:1990189">
    <property type="term" value="F:protein N-terminal-serine acetyltransferase activity"/>
    <property type="evidence" value="ECO:0007669"/>
    <property type="project" value="TreeGrafter"/>
</dbReference>
<dbReference type="RefSeq" id="WP_264090651.1">
    <property type="nucleotide sequence ID" value="NZ_JAMPJT010000008.1"/>
</dbReference>
<dbReference type="EC" id="2.3.1.-" evidence="2"/>
<dbReference type="EMBL" id="JAMPJT010000008">
    <property type="protein sequence ID" value="MCV9879587.1"/>
    <property type="molecule type" value="Genomic_DNA"/>
</dbReference>
<dbReference type="Pfam" id="PF13302">
    <property type="entry name" value="Acetyltransf_3"/>
    <property type="match status" value="1"/>
</dbReference>
<comment type="caution">
    <text evidence="2">The sequence shown here is derived from an EMBL/GenBank/DDBJ whole genome shotgun (WGS) entry which is preliminary data.</text>
</comment>
<protein>
    <submittedName>
        <fullName evidence="2">GNAT family N-acetyltransferase</fullName>
        <ecNumber evidence="2">2.3.1.-</ecNumber>
    </submittedName>
</protein>
<dbReference type="PANTHER" id="PTHR43441">
    <property type="entry name" value="RIBOSOMAL-PROTEIN-SERINE ACETYLTRANSFERASE"/>
    <property type="match status" value="1"/>
</dbReference>
<evidence type="ECO:0000313" key="4">
    <source>
        <dbReference type="Proteomes" id="UP001165568"/>
    </source>
</evidence>
<organism evidence="2 5">
    <name type="scientific">Brenneria izbisi</name>
    <dbReference type="NCBI Taxonomy" id="2939450"/>
    <lineage>
        <taxon>Bacteria</taxon>
        <taxon>Pseudomonadati</taxon>
        <taxon>Pseudomonadota</taxon>
        <taxon>Gammaproteobacteria</taxon>
        <taxon>Enterobacterales</taxon>
        <taxon>Pectobacteriaceae</taxon>
        <taxon>Brenneria</taxon>
    </lineage>
</organism>
<evidence type="ECO:0000313" key="5">
    <source>
        <dbReference type="Proteomes" id="UP001165569"/>
    </source>
</evidence>
<dbReference type="AlphaFoldDB" id="A0AA41XZI6"/>